<dbReference type="EMBL" id="AP019774">
    <property type="protein sequence ID" value="BCD70431.1"/>
    <property type="molecule type" value="Genomic_DNA"/>
</dbReference>
<sequence>MLFNPFDKHLIEPMNFDAKLRLVQEVANNIFIQEDKQEDHWVANARGIVLFLCPL</sequence>
<reference evidence="1 2" key="1">
    <citation type="submission" date="2019-06" db="EMBL/GenBank/DDBJ databases">
        <title>Complete genome sequence of Helicobacter suis SNTW101c.</title>
        <authorList>
            <person name="Rimbara E."/>
            <person name="Suzuki M."/>
            <person name="Matsui H."/>
            <person name="Nakamura M."/>
            <person name="Mori S."/>
            <person name="Shibayama K."/>
        </authorList>
    </citation>
    <scope>NUCLEOTIDE SEQUENCE [LARGE SCALE GENOMIC DNA]</scope>
    <source>
        <strain evidence="1 2">SNTW101c</strain>
    </source>
</reference>
<gene>
    <name evidence="1" type="ORF">SNTW_10760</name>
</gene>
<proteinExistence type="predicted"/>
<accession>A0A6J4CYI4</accession>
<evidence type="ECO:0000313" key="1">
    <source>
        <dbReference type="EMBL" id="BCD70431.1"/>
    </source>
</evidence>
<name>A0A6J4CYI4_9HELI</name>
<evidence type="ECO:0000313" key="2">
    <source>
        <dbReference type="Proteomes" id="UP000317935"/>
    </source>
</evidence>
<dbReference type="AlphaFoldDB" id="A0A6J4CYI4"/>
<dbReference type="Proteomes" id="UP000317935">
    <property type="component" value="Chromosome"/>
</dbReference>
<protein>
    <submittedName>
        <fullName evidence="1">Uncharacterized protein</fullName>
    </submittedName>
</protein>
<organism evidence="1 2">
    <name type="scientific">Helicobacter suis</name>
    <dbReference type="NCBI Taxonomy" id="104628"/>
    <lineage>
        <taxon>Bacteria</taxon>
        <taxon>Pseudomonadati</taxon>
        <taxon>Campylobacterota</taxon>
        <taxon>Epsilonproteobacteria</taxon>
        <taxon>Campylobacterales</taxon>
        <taxon>Helicobacteraceae</taxon>
        <taxon>Helicobacter</taxon>
    </lineage>
</organism>